<dbReference type="Proteomes" id="UP000283269">
    <property type="component" value="Unassembled WGS sequence"/>
</dbReference>
<dbReference type="OrthoDB" id="3269380at2759"/>
<evidence type="ECO:0000256" key="3">
    <source>
        <dbReference type="ARBA" id="ARBA00022771"/>
    </source>
</evidence>
<evidence type="ECO:0000256" key="1">
    <source>
        <dbReference type="ARBA" id="ARBA00022723"/>
    </source>
</evidence>
<feature type="region of interest" description="Disordered" evidence="5">
    <location>
        <begin position="524"/>
        <end position="573"/>
    </location>
</feature>
<dbReference type="AlphaFoldDB" id="A0A409WGI1"/>
<dbReference type="PANTHER" id="PTHR23057:SF0">
    <property type="entry name" value="JUXTAPOSED WITH ANOTHER ZINC FINGER PROTEIN 1"/>
    <property type="match status" value="1"/>
</dbReference>
<feature type="region of interest" description="Disordered" evidence="5">
    <location>
        <begin position="125"/>
        <end position="173"/>
    </location>
</feature>
<feature type="region of interest" description="Disordered" evidence="5">
    <location>
        <begin position="388"/>
        <end position="427"/>
    </location>
</feature>
<feature type="compositionally biased region" description="Pro residues" evidence="5">
    <location>
        <begin position="552"/>
        <end position="561"/>
    </location>
</feature>
<protein>
    <submittedName>
        <fullName evidence="6">Uncharacterized protein</fullName>
    </submittedName>
</protein>
<evidence type="ECO:0000313" key="6">
    <source>
        <dbReference type="EMBL" id="PPQ77626.1"/>
    </source>
</evidence>
<keyword evidence="2" id="KW-0677">Repeat</keyword>
<dbReference type="PANTHER" id="PTHR23057">
    <property type="entry name" value="JUXTAPOSED WITH ANOTHER ZINC FINGER PROTEIN 1"/>
    <property type="match status" value="1"/>
</dbReference>
<proteinExistence type="predicted"/>
<keyword evidence="4" id="KW-0862">Zinc</keyword>
<dbReference type="GO" id="GO:0008270">
    <property type="term" value="F:zinc ion binding"/>
    <property type="evidence" value="ECO:0007669"/>
    <property type="project" value="UniProtKB-KW"/>
</dbReference>
<dbReference type="STRING" id="93625.A0A409WGI1"/>
<organism evidence="6 7">
    <name type="scientific">Psilocybe cyanescens</name>
    <dbReference type="NCBI Taxonomy" id="93625"/>
    <lineage>
        <taxon>Eukaryota</taxon>
        <taxon>Fungi</taxon>
        <taxon>Dikarya</taxon>
        <taxon>Basidiomycota</taxon>
        <taxon>Agaricomycotina</taxon>
        <taxon>Agaricomycetes</taxon>
        <taxon>Agaricomycetidae</taxon>
        <taxon>Agaricales</taxon>
        <taxon>Agaricineae</taxon>
        <taxon>Strophariaceae</taxon>
        <taxon>Psilocybe</taxon>
    </lineage>
</organism>
<dbReference type="GO" id="GO:0005634">
    <property type="term" value="C:nucleus"/>
    <property type="evidence" value="ECO:0007669"/>
    <property type="project" value="TreeGrafter"/>
</dbReference>
<comment type="caution">
    <text evidence="6">The sequence shown here is derived from an EMBL/GenBank/DDBJ whole genome shotgun (WGS) entry which is preliminary data.</text>
</comment>
<keyword evidence="3" id="KW-0863">Zinc-finger</keyword>
<feature type="region of interest" description="Disordered" evidence="5">
    <location>
        <begin position="288"/>
        <end position="337"/>
    </location>
</feature>
<dbReference type="EMBL" id="NHYD01003435">
    <property type="protein sequence ID" value="PPQ77626.1"/>
    <property type="molecule type" value="Genomic_DNA"/>
</dbReference>
<feature type="compositionally biased region" description="Low complexity" evidence="5">
    <location>
        <begin position="472"/>
        <end position="486"/>
    </location>
</feature>
<feature type="compositionally biased region" description="Low complexity" evidence="5">
    <location>
        <begin position="443"/>
        <end position="460"/>
    </location>
</feature>
<reference evidence="6 7" key="1">
    <citation type="journal article" date="2018" name="Evol. Lett.">
        <title>Horizontal gene cluster transfer increased hallucinogenic mushroom diversity.</title>
        <authorList>
            <person name="Reynolds H.T."/>
            <person name="Vijayakumar V."/>
            <person name="Gluck-Thaler E."/>
            <person name="Korotkin H.B."/>
            <person name="Matheny P.B."/>
            <person name="Slot J.C."/>
        </authorList>
    </citation>
    <scope>NUCLEOTIDE SEQUENCE [LARGE SCALE GENOMIC DNA]</scope>
    <source>
        <strain evidence="6 7">2631</strain>
    </source>
</reference>
<sequence>MYRYDQLHPVSDSTSSPLHMFRNNLAMATTLMSPPVFSSSTDMTNSHYLISPSGDGNQSNIDHITCLERSLCSNFHCCGAQLPDLHALLDHFEEDHIMVLAPNGKRVYHREGLRTVPLHSIQTSFTNTTPASSRASSVSPYSSLSSPSSSTPSTPSDFSSPATGPFGSRKSGLTTATVSPVYTPFTPSLPVDPAYPYPDTEEITALHEQSTIYEFPAGVDVYPSMLPPPIASSELMSPLLSSSDEDEDMEMSDCSGVDMPASPGQLQTYVCAQGQSQVLQPINTTPKKNVNFAVTPHRGRPSTKVSEAHKAASPSASKSKGKNRHSISGPSASSRRREKLFHCPSYLNPNGLKYHMEKGTCNIEGEGECLASPGSGDVDMEIMQAQLPRSHAQGTSSVLTPTGNVSRPEGSIDTEPRTHSKSQFILPNPKSIPVRVPYYRSQPSAEGAPAAATSAEASASDITTSHSRAETPWQPVQQPAPQPQHQNQNELVYHYPVPSYPQLGGPNALLAGYTTFMHRSPFFSPGDTSNADGSGSHSSQARTHADADVFSPPIPLPPPPSTISASSSSYRLL</sequence>
<gene>
    <name evidence="6" type="ORF">CVT25_011237</name>
</gene>
<accession>A0A409WGI1</accession>
<evidence type="ECO:0000256" key="4">
    <source>
        <dbReference type="ARBA" id="ARBA00022833"/>
    </source>
</evidence>
<evidence type="ECO:0000313" key="7">
    <source>
        <dbReference type="Proteomes" id="UP000283269"/>
    </source>
</evidence>
<evidence type="ECO:0000256" key="2">
    <source>
        <dbReference type="ARBA" id="ARBA00022737"/>
    </source>
</evidence>
<dbReference type="InParanoid" id="A0A409WGI1"/>
<feature type="compositionally biased region" description="Polar residues" evidence="5">
    <location>
        <begin position="526"/>
        <end position="542"/>
    </location>
</feature>
<feature type="compositionally biased region" description="Low complexity" evidence="5">
    <location>
        <begin position="562"/>
        <end position="573"/>
    </location>
</feature>
<evidence type="ECO:0000256" key="5">
    <source>
        <dbReference type="SAM" id="MobiDB-lite"/>
    </source>
</evidence>
<feature type="compositionally biased region" description="Low complexity" evidence="5">
    <location>
        <begin position="128"/>
        <end position="163"/>
    </location>
</feature>
<keyword evidence="1" id="KW-0479">Metal-binding</keyword>
<feature type="compositionally biased region" description="Polar residues" evidence="5">
    <location>
        <begin position="392"/>
        <end position="405"/>
    </location>
</feature>
<keyword evidence="7" id="KW-1185">Reference proteome</keyword>
<dbReference type="InterPro" id="IPR051580">
    <property type="entry name" value="ZnF-Chromatin_assoc"/>
</dbReference>
<name>A0A409WGI1_PSICY</name>
<feature type="region of interest" description="Disordered" evidence="5">
    <location>
        <begin position="443"/>
        <end position="486"/>
    </location>
</feature>